<accession>A0A1S3INS4</accession>
<feature type="region of interest" description="Disordered" evidence="7">
    <location>
        <begin position="41"/>
        <end position="68"/>
    </location>
</feature>
<feature type="compositionally biased region" description="Basic and acidic residues" evidence="7">
    <location>
        <begin position="53"/>
        <end position="68"/>
    </location>
</feature>
<evidence type="ECO:0000313" key="9">
    <source>
        <dbReference type="Proteomes" id="UP000085678"/>
    </source>
</evidence>
<dbReference type="GO" id="GO:0000978">
    <property type="term" value="F:RNA polymerase II cis-regulatory region sequence-specific DNA binding"/>
    <property type="evidence" value="ECO:0007669"/>
    <property type="project" value="TreeGrafter"/>
</dbReference>
<evidence type="ECO:0000256" key="5">
    <source>
        <dbReference type="ARBA" id="ARBA00023242"/>
    </source>
</evidence>
<dbReference type="Proteomes" id="UP000085678">
    <property type="component" value="Unplaced"/>
</dbReference>
<evidence type="ECO:0000313" key="11">
    <source>
        <dbReference type="RefSeq" id="XP_013399894.1"/>
    </source>
</evidence>
<keyword evidence="5" id="KW-0539">Nucleus</keyword>
<dbReference type="Gene3D" id="1.20.5.170">
    <property type="match status" value="1"/>
</dbReference>
<gene>
    <name evidence="10 11 12" type="primary">LOC106166040</name>
</gene>
<evidence type="ECO:0000256" key="3">
    <source>
        <dbReference type="ARBA" id="ARBA00023125"/>
    </source>
</evidence>
<evidence type="ECO:0000256" key="7">
    <source>
        <dbReference type="SAM" id="MobiDB-lite"/>
    </source>
</evidence>
<evidence type="ECO:0000256" key="6">
    <source>
        <dbReference type="SAM" id="Coils"/>
    </source>
</evidence>
<dbReference type="RefSeq" id="XP_013399894.1">
    <property type="nucleotide sequence ID" value="XM_013544440.1"/>
</dbReference>
<keyword evidence="4" id="KW-0804">Transcription</keyword>
<dbReference type="InterPro" id="IPR040223">
    <property type="entry name" value="PAR_bZIP"/>
</dbReference>
<feature type="domain" description="BZIP" evidence="8">
    <location>
        <begin position="42"/>
        <end position="82"/>
    </location>
</feature>
<evidence type="ECO:0000259" key="8">
    <source>
        <dbReference type="Pfam" id="PF07716"/>
    </source>
</evidence>
<dbReference type="RefSeq" id="XP_013399895.1">
    <property type="nucleotide sequence ID" value="XM_013544441.1"/>
</dbReference>
<dbReference type="KEGG" id="lak:106166040"/>
<dbReference type="RefSeq" id="XP_013399893.1">
    <property type="nucleotide sequence ID" value="XM_013544439.1"/>
</dbReference>
<proteinExistence type="predicted"/>
<dbReference type="GO" id="GO:0000981">
    <property type="term" value="F:DNA-binding transcription factor activity, RNA polymerase II-specific"/>
    <property type="evidence" value="ECO:0007669"/>
    <property type="project" value="TreeGrafter"/>
</dbReference>
<protein>
    <submittedName>
        <fullName evidence="10 11">D site-binding protein</fullName>
    </submittedName>
</protein>
<evidence type="ECO:0000256" key="4">
    <source>
        <dbReference type="ARBA" id="ARBA00023163"/>
    </source>
</evidence>
<evidence type="ECO:0000313" key="12">
    <source>
        <dbReference type="RefSeq" id="XP_013399895.1"/>
    </source>
</evidence>
<evidence type="ECO:0000313" key="10">
    <source>
        <dbReference type="RefSeq" id="XP_013399893.1"/>
    </source>
</evidence>
<dbReference type="GO" id="GO:0005634">
    <property type="term" value="C:nucleus"/>
    <property type="evidence" value="ECO:0007669"/>
    <property type="project" value="UniProtKB-SubCell"/>
</dbReference>
<dbReference type="SUPFAM" id="SSF57959">
    <property type="entry name" value="Leucine zipper domain"/>
    <property type="match status" value="1"/>
</dbReference>
<dbReference type="InterPro" id="IPR046347">
    <property type="entry name" value="bZIP_sf"/>
</dbReference>
<comment type="subcellular location">
    <subcellularLocation>
        <location evidence="1">Nucleus</location>
    </subcellularLocation>
</comment>
<keyword evidence="3" id="KW-0238">DNA-binding</keyword>
<dbReference type="PANTHER" id="PTHR11988:SF27">
    <property type="entry name" value="GH27708P"/>
    <property type="match status" value="1"/>
</dbReference>
<reference evidence="10 11" key="1">
    <citation type="submission" date="2025-04" db="UniProtKB">
        <authorList>
            <consortium name="RefSeq"/>
        </authorList>
    </citation>
    <scope>IDENTIFICATION</scope>
    <source>
        <tissue evidence="10 11">Gonads</tissue>
    </source>
</reference>
<dbReference type="OrthoDB" id="6022300at2759"/>
<dbReference type="GeneID" id="106166040"/>
<dbReference type="STRING" id="7574.A0A1S3INS4"/>
<evidence type="ECO:0000256" key="1">
    <source>
        <dbReference type="ARBA" id="ARBA00004123"/>
    </source>
</evidence>
<keyword evidence="9" id="KW-1185">Reference proteome</keyword>
<dbReference type="Pfam" id="PF07716">
    <property type="entry name" value="bZIP_2"/>
    <property type="match status" value="1"/>
</dbReference>
<name>A0A1S3INS4_LINAN</name>
<keyword evidence="2" id="KW-0805">Transcription regulation</keyword>
<evidence type="ECO:0000256" key="2">
    <source>
        <dbReference type="ARBA" id="ARBA00023015"/>
    </source>
</evidence>
<sequence>MLCTAPGEPEFDPRRHTVEEGDVMPRPAIRRIKRKCIPENDKDEEYWKRRRKNNEQAKRSRDTRRLQENRIKMHVIHLKSELKSAKEQLKNALLENARLRSVVNSQKPDDG</sequence>
<keyword evidence="6" id="KW-0175">Coiled coil</keyword>
<dbReference type="PANTHER" id="PTHR11988">
    <property type="entry name" value="THYROTROPH EMBRYONIC FACTOR RELATED"/>
    <property type="match status" value="1"/>
</dbReference>
<organism evidence="9 12">
    <name type="scientific">Lingula anatina</name>
    <name type="common">Brachiopod</name>
    <name type="synonym">Lingula unguis</name>
    <dbReference type="NCBI Taxonomy" id="7574"/>
    <lineage>
        <taxon>Eukaryota</taxon>
        <taxon>Metazoa</taxon>
        <taxon>Spiralia</taxon>
        <taxon>Lophotrochozoa</taxon>
        <taxon>Brachiopoda</taxon>
        <taxon>Linguliformea</taxon>
        <taxon>Lingulata</taxon>
        <taxon>Lingulida</taxon>
        <taxon>Linguloidea</taxon>
        <taxon>Lingulidae</taxon>
        <taxon>Lingula</taxon>
    </lineage>
</organism>
<feature type="coiled-coil region" evidence="6">
    <location>
        <begin position="75"/>
        <end position="102"/>
    </location>
</feature>
<dbReference type="InterPro" id="IPR004827">
    <property type="entry name" value="bZIP"/>
</dbReference>
<dbReference type="AlphaFoldDB" id="A0A1S3INS4"/>